<dbReference type="OrthoDB" id="93494at2759"/>
<keyword evidence="7" id="KW-1185">Reference proteome</keyword>
<evidence type="ECO:0000256" key="2">
    <source>
        <dbReference type="ARBA" id="ARBA00010400"/>
    </source>
</evidence>
<name>A0A9W6WTU8_9STRA</name>
<dbReference type="EMBL" id="BSXW01000252">
    <property type="protein sequence ID" value="GMF16472.1"/>
    <property type="molecule type" value="Genomic_DNA"/>
</dbReference>
<protein>
    <recommendedName>
        <fullName evidence="5">RxLR effector protein</fullName>
    </recommendedName>
</protein>
<keyword evidence="3 5" id="KW-0964">Secreted</keyword>
<dbReference type="AlphaFoldDB" id="A0A9W6WTU8"/>
<comment type="function">
    <text evidence="5">Effector that suppresses plant defense responses during pathogen infection.</text>
</comment>
<evidence type="ECO:0000256" key="5">
    <source>
        <dbReference type="RuleBase" id="RU367124"/>
    </source>
</evidence>
<dbReference type="Proteomes" id="UP001165083">
    <property type="component" value="Unassembled WGS sequence"/>
</dbReference>
<organism evidence="6 7">
    <name type="scientific">Phytophthora lilii</name>
    <dbReference type="NCBI Taxonomy" id="2077276"/>
    <lineage>
        <taxon>Eukaryota</taxon>
        <taxon>Sar</taxon>
        <taxon>Stramenopiles</taxon>
        <taxon>Oomycota</taxon>
        <taxon>Peronosporomycetes</taxon>
        <taxon>Peronosporales</taxon>
        <taxon>Peronosporaceae</taxon>
        <taxon>Phytophthora</taxon>
    </lineage>
</organism>
<comment type="domain">
    <text evidence="5">The RxLR-dEER motif acts to carry the protein into the host cell cytoplasm through binding to cell surface phosphatidylinositol-3-phosphate.</text>
</comment>
<gene>
    <name evidence="6" type="ORF">Plil01_000586700</name>
</gene>
<sequence length="161" mass="17900">MLLVQSEFAVRKHHSAIRTPTPKHIKFPRTPMHLRFVLFAIILGIAGSTSIAAKDTAIADATLATSNTLSMVTENGSGKRLLRGYDDDGDNIDEARGSKDALETARKTALKVYFPVWLAKGKTPGEVADFLKMIYPLVNDKNWKVIKSYGKAYRKIHKSQQ</sequence>
<proteinExistence type="inferred from homology"/>
<dbReference type="InterPro" id="IPR031825">
    <property type="entry name" value="RXLR"/>
</dbReference>
<comment type="subcellular location">
    <subcellularLocation>
        <location evidence="1 5">Secreted</location>
    </subcellularLocation>
</comment>
<comment type="caution">
    <text evidence="6">The sequence shown here is derived from an EMBL/GenBank/DDBJ whole genome shotgun (WGS) entry which is preliminary data.</text>
</comment>
<dbReference type="Pfam" id="PF16810">
    <property type="entry name" value="RXLR"/>
    <property type="match status" value="1"/>
</dbReference>
<keyword evidence="4" id="KW-0732">Signal</keyword>
<evidence type="ECO:0000313" key="7">
    <source>
        <dbReference type="Proteomes" id="UP001165083"/>
    </source>
</evidence>
<evidence type="ECO:0000313" key="6">
    <source>
        <dbReference type="EMBL" id="GMF16472.1"/>
    </source>
</evidence>
<evidence type="ECO:0000256" key="3">
    <source>
        <dbReference type="ARBA" id="ARBA00022525"/>
    </source>
</evidence>
<evidence type="ECO:0000256" key="1">
    <source>
        <dbReference type="ARBA" id="ARBA00004613"/>
    </source>
</evidence>
<evidence type="ECO:0000256" key="4">
    <source>
        <dbReference type="ARBA" id="ARBA00022729"/>
    </source>
</evidence>
<accession>A0A9W6WTU8</accession>
<comment type="similarity">
    <text evidence="2 5">Belongs to the RxLR effector family.</text>
</comment>
<dbReference type="GO" id="GO:0005576">
    <property type="term" value="C:extracellular region"/>
    <property type="evidence" value="ECO:0007669"/>
    <property type="project" value="UniProtKB-SubCell"/>
</dbReference>
<reference evidence="6" key="1">
    <citation type="submission" date="2023-04" db="EMBL/GenBank/DDBJ databases">
        <title>Phytophthora lilii NBRC 32176.</title>
        <authorList>
            <person name="Ichikawa N."/>
            <person name="Sato H."/>
            <person name="Tonouchi N."/>
        </authorList>
    </citation>
    <scope>NUCLEOTIDE SEQUENCE</scope>
    <source>
        <strain evidence="6">NBRC 32176</strain>
    </source>
</reference>